<evidence type="ECO:0008006" key="4">
    <source>
        <dbReference type="Google" id="ProtNLM"/>
    </source>
</evidence>
<evidence type="ECO:0000313" key="2">
    <source>
        <dbReference type="EMBL" id="ORC84553.1"/>
    </source>
</evidence>
<feature type="transmembrane region" description="Helical" evidence="1">
    <location>
        <begin position="75"/>
        <end position="94"/>
    </location>
</feature>
<keyword evidence="1" id="KW-1133">Transmembrane helix</keyword>
<gene>
    <name evidence="2" type="ORF">TM35_000431210</name>
</gene>
<dbReference type="RefSeq" id="XP_028878619.1">
    <property type="nucleotide sequence ID" value="XM_029030020.1"/>
</dbReference>
<evidence type="ECO:0000256" key="1">
    <source>
        <dbReference type="SAM" id="Phobius"/>
    </source>
</evidence>
<dbReference type="VEuPathDB" id="TriTrypDB:TM35_000431210"/>
<dbReference type="AlphaFoldDB" id="A0A1X0NJB7"/>
<accession>A0A1X0NJB7</accession>
<reference evidence="2 3" key="1">
    <citation type="submission" date="2017-03" db="EMBL/GenBank/DDBJ databases">
        <title>An alternative strategy for trypanosome survival in the mammalian bloodstream revealed through genome and transcriptome analysis of the ubiquitous bovine parasite Trypanosoma (Megatrypanum) theileri.</title>
        <authorList>
            <person name="Kelly S."/>
            <person name="Ivens A."/>
            <person name="Mott A."/>
            <person name="O'Neill E."/>
            <person name="Emms D."/>
            <person name="Macleod O."/>
            <person name="Voorheis P."/>
            <person name="Matthews J."/>
            <person name="Matthews K."/>
            <person name="Carrington M."/>
        </authorList>
    </citation>
    <scope>NUCLEOTIDE SEQUENCE [LARGE SCALE GENOMIC DNA]</scope>
    <source>
        <strain evidence="2">Edinburgh</strain>
    </source>
</reference>
<dbReference type="OrthoDB" id="252277at2759"/>
<keyword evidence="1" id="KW-0472">Membrane</keyword>
<name>A0A1X0NJB7_9TRYP</name>
<protein>
    <recommendedName>
        <fullName evidence="4">Transmembrane protein</fullName>
    </recommendedName>
</protein>
<keyword evidence="1" id="KW-0812">Transmembrane</keyword>
<proteinExistence type="predicted"/>
<keyword evidence="3" id="KW-1185">Reference proteome</keyword>
<sequence>MRLFRRFIVPTATQSSSSSLSSSPLFLSLLVHPQRHCTLSVRTEIRKRGNIVDDELTRLVLQCDESSTKPFGGSICGGILTLMGVGLCGLTFVYNVGKPVLDAYYETQEDEEGGKEEKVD</sequence>
<evidence type="ECO:0000313" key="3">
    <source>
        <dbReference type="Proteomes" id="UP000192257"/>
    </source>
</evidence>
<organism evidence="2 3">
    <name type="scientific">Trypanosoma theileri</name>
    <dbReference type="NCBI Taxonomy" id="67003"/>
    <lineage>
        <taxon>Eukaryota</taxon>
        <taxon>Discoba</taxon>
        <taxon>Euglenozoa</taxon>
        <taxon>Kinetoplastea</taxon>
        <taxon>Metakinetoplastina</taxon>
        <taxon>Trypanosomatida</taxon>
        <taxon>Trypanosomatidae</taxon>
        <taxon>Trypanosoma</taxon>
    </lineage>
</organism>
<comment type="caution">
    <text evidence="2">The sequence shown here is derived from an EMBL/GenBank/DDBJ whole genome shotgun (WGS) entry which is preliminary data.</text>
</comment>
<dbReference type="EMBL" id="NBCO01000043">
    <property type="protein sequence ID" value="ORC84553.1"/>
    <property type="molecule type" value="Genomic_DNA"/>
</dbReference>
<dbReference type="Proteomes" id="UP000192257">
    <property type="component" value="Unassembled WGS sequence"/>
</dbReference>
<dbReference type="GeneID" id="39989800"/>